<name>G4YLQ7_PHYSP</name>
<dbReference type="AlphaFoldDB" id="G4YLQ7"/>
<proteinExistence type="predicted"/>
<keyword evidence="1" id="KW-0812">Transmembrane</keyword>
<evidence type="ECO:0000313" key="2">
    <source>
        <dbReference type="EMBL" id="EGZ26677.1"/>
    </source>
</evidence>
<keyword evidence="1" id="KW-1133">Transmembrane helix</keyword>
<gene>
    <name evidence="2" type="ORF">PHYSODRAFT_308387</name>
</gene>
<evidence type="ECO:0000313" key="3">
    <source>
        <dbReference type="Proteomes" id="UP000002640"/>
    </source>
</evidence>
<dbReference type="GeneID" id="20643029"/>
<dbReference type="InParanoid" id="G4YLQ7"/>
<organism evidence="2 3">
    <name type="scientific">Phytophthora sojae (strain P6497)</name>
    <name type="common">Soybean stem and root rot agent</name>
    <name type="synonym">Phytophthora megasperma f. sp. glycines</name>
    <dbReference type="NCBI Taxonomy" id="1094619"/>
    <lineage>
        <taxon>Eukaryota</taxon>
        <taxon>Sar</taxon>
        <taxon>Stramenopiles</taxon>
        <taxon>Oomycota</taxon>
        <taxon>Peronosporomycetes</taxon>
        <taxon>Peronosporales</taxon>
        <taxon>Peronosporaceae</taxon>
        <taxon>Phytophthora</taxon>
    </lineage>
</organism>
<accession>G4YLQ7</accession>
<feature type="transmembrane region" description="Helical" evidence="1">
    <location>
        <begin position="47"/>
        <end position="65"/>
    </location>
</feature>
<dbReference type="EMBL" id="JH159151">
    <property type="protein sequence ID" value="EGZ26677.1"/>
    <property type="molecule type" value="Genomic_DNA"/>
</dbReference>
<feature type="transmembrane region" description="Helical" evidence="1">
    <location>
        <begin position="115"/>
        <end position="134"/>
    </location>
</feature>
<protein>
    <submittedName>
        <fullName evidence="2">Uncharacterized protein</fullName>
    </submittedName>
</protein>
<feature type="transmembrane region" description="Helical" evidence="1">
    <location>
        <begin position="85"/>
        <end position="103"/>
    </location>
</feature>
<sequence length="196" mass="22321">MDKQHVQRRSSTLRSLPLISPTIGSTGSGPIRLALTSLARVLRNSTIFVAIGFFFGFCFTIGEVFTGLPPSQQSVPAFNATNMAWWYGVFATCMVIIISAKLPREQFVWRALKPFLYMAAFWGFFSMVIVDVYARRIYQTETVRGKATVSAKSEASYQTRTCRRYWIPSMRRFLYVYRQNAPVIIFAMISIDSGDF</sequence>
<dbReference type="RefSeq" id="XP_009513952.1">
    <property type="nucleotide sequence ID" value="XM_009515657.1"/>
</dbReference>
<evidence type="ECO:0000256" key="1">
    <source>
        <dbReference type="SAM" id="Phobius"/>
    </source>
</evidence>
<dbReference type="KEGG" id="psoj:PHYSODRAFT_308387"/>
<reference evidence="2 3" key="1">
    <citation type="journal article" date="2006" name="Science">
        <title>Phytophthora genome sequences uncover evolutionary origins and mechanisms of pathogenesis.</title>
        <authorList>
            <person name="Tyler B.M."/>
            <person name="Tripathy S."/>
            <person name="Zhang X."/>
            <person name="Dehal P."/>
            <person name="Jiang R.H."/>
            <person name="Aerts A."/>
            <person name="Arredondo F.D."/>
            <person name="Baxter L."/>
            <person name="Bensasson D."/>
            <person name="Beynon J.L."/>
            <person name="Chapman J."/>
            <person name="Damasceno C.M."/>
            <person name="Dorrance A.E."/>
            <person name="Dou D."/>
            <person name="Dickerman A.W."/>
            <person name="Dubchak I.L."/>
            <person name="Garbelotto M."/>
            <person name="Gijzen M."/>
            <person name="Gordon S.G."/>
            <person name="Govers F."/>
            <person name="Grunwald N.J."/>
            <person name="Huang W."/>
            <person name="Ivors K.L."/>
            <person name="Jones R.W."/>
            <person name="Kamoun S."/>
            <person name="Krampis K."/>
            <person name="Lamour K.H."/>
            <person name="Lee M.K."/>
            <person name="McDonald W.H."/>
            <person name="Medina M."/>
            <person name="Meijer H.J."/>
            <person name="Nordberg E.K."/>
            <person name="Maclean D.J."/>
            <person name="Ospina-Giraldo M.D."/>
            <person name="Morris P.F."/>
            <person name="Phuntumart V."/>
            <person name="Putnam N.H."/>
            <person name="Rash S."/>
            <person name="Rose J.K."/>
            <person name="Sakihama Y."/>
            <person name="Salamov A.A."/>
            <person name="Savidor A."/>
            <person name="Scheuring C.F."/>
            <person name="Smith B.M."/>
            <person name="Sobral B.W."/>
            <person name="Terry A."/>
            <person name="Torto-Alalibo T.A."/>
            <person name="Win J."/>
            <person name="Xu Z."/>
            <person name="Zhang H."/>
            <person name="Grigoriev I.V."/>
            <person name="Rokhsar D.S."/>
            <person name="Boore J.L."/>
        </authorList>
    </citation>
    <scope>NUCLEOTIDE SEQUENCE [LARGE SCALE GENOMIC DNA]</scope>
    <source>
        <strain evidence="2 3">P6497</strain>
    </source>
</reference>
<dbReference type="OMA" id="PREQFVW"/>
<keyword evidence="1" id="KW-0472">Membrane</keyword>
<dbReference type="Proteomes" id="UP000002640">
    <property type="component" value="Unassembled WGS sequence"/>
</dbReference>
<keyword evidence="3" id="KW-1185">Reference proteome</keyword>